<comment type="similarity">
    <text evidence="11">Belongs to the plant CAR protein family.</text>
</comment>
<keyword evidence="3" id="KW-0343">GTPase activation</keyword>
<keyword evidence="9" id="KW-0472">Membrane</keyword>
<dbReference type="Proteomes" id="UP001058974">
    <property type="component" value="Chromosome 6"/>
</dbReference>
<dbReference type="GO" id="GO:0009738">
    <property type="term" value="P:abscisic acid-activated signaling pathway"/>
    <property type="evidence" value="ECO:0007669"/>
    <property type="project" value="UniProtKB-KW"/>
</dbReference>
<feature type="domain" description="C2" evidence="12">
    <location>
        <begin position="1"/>
        <end position="118"/>
    </location>
</feature>
<dbReference type="PANTHER" id="PTHR45933">
    <property type="entry name" value="PROTEIN C2-DOMAIN ABA-RELATED 4"/>
    <property type="match status" value="1"/>
</dbReference>
<dbReference type="Gramene" id="Psat06G0123700-T1">
    <property type="protein sequence ID" value="KAI5394499.1"/>
    <property type="gene ID" value="KIW84_061237"/>
</dbReference>
<dbReference type="SUPFAM" id="SSF49562">
    <property type="entry name" value="C2 domain (Calcium/lipid-binding domain, CaLB)"/>
    <property type="match status" value="1"/>
</dbReference>
<dbReference type="Gramene" id="Psat6g044040.1">
    <property type="protein sequence ID" value="Psat6g044040.1.cds"/>
    <property type="gene ID" value="Psat6g044040"/>
</dbReference>
<evidence type="ECO:0000256" key="11">
    <source>
        <dbReference type="ARBA" id="ARBA00024037"/>
    </source>
</evidence>
<dbReference type="EMBL" id="JAMSHJ010000006">
    <property type="protein sequence ID" value="KAI5394499.1"/>
    <property type="molecule type" value="Genomic_DNA"/>
</dbReference>
<keyword evidence="4" id="KW-1003">Cell membrane</keyword>
<dbReference type="Gene3D" id="2.60.40.150">
    <property type="entry name" value="C2 domain"/>
    <property type="match status" value="1"/>
</dbReference>
<evidence type="ECO:0000256" key="7">
    <source>
        <dbReference type="ARBA" id="ARBA00022837"/>
    </source>
</evidence>
<evidence type="ECO:0000259" key="12">
    <source>
        <dbReference type="PROSITE" id="PS50004"/>
    </source>
</evidence>
<dbReference type="GO" id="GO:0005886">
    <property type="term" value="C:plasma membrane"/>
    <property type="evidence" value="ECO:0007669"/>
    <property type="project" value="UniProtKB-SubCell"/>
</dbReference>
<name>A0A9D4W1W9_PEA</name>
<dbReference type="AlphaFoldDB" id="A0A9D4W1W9"/>
<reference evidence="13 14" key="1">
    <citation type="journal article" date="2022" name="Nat. Genet.">
        <title>Improved pea reference genome and pan-genome highlight genomic features and evolutionary characteristics.</title>
        <authorList>
            <person name="Yang T."/>
            <person name="Liu R."/>
            <person name="Luo Y."/>
            <person name="Hu S."/>
            <person name="Wang D."/>
            <person name="Wang C."/>
            <person name="Pandey M.K."/>
            <person name="Ge S."/>
            <person name="Xu Q."/>
            <person name="Li N."/>
            <person name="Li G."/>
            <person name="Huang Y."/>
            <person name="Saxena R.K."/>
            <person name="Ji Y."/>
            <person name="Li M."/>
            <person name="Yan X."/>
            <person name="He Y."/>
            <person name="Liu Y."/>
            <person name="Wang X."/>
            <person name="Xiang C."/>
            <person name="Varshney R.K."/>
            <person name="Ding H."/>
            <person name="Gao S."/>
            <person name="Zong X."/>
        </authorList>
    </citation>
    <scope>NUCLEOTIDE SEQUENCE [LARGE SCALE GENOMIC DNA]</scope>
    <source>
        <strain evidence="13 14">cv. Zhongwan 6</strain>
    </source>
</reference>
<dbReference type="PANTHER" id="PTHR45933:SF12">
    <property type="entry name" value="PROTEIN C2-DOMAIN ABA-RELATED 9"/>
    <property type="match status" value="1"/>
</dbReference>
<keyword evidence="10" id="KW-0539">Nucleus</keyword>
<evidence type="ECO:0000256" key="8">
    <source>
        <dbReference type="ARBA" id="ARBA00023121"/>
    </source>
</evidence>
<evidence type="ECO:0000256" key="4">
    <source>
        <dbReference type="ARBA" id="ARBA00022475"/>
    </source>
</evidence>
<evidence type="ECO:0000256" key="1">
    <source>
        <dbReference type="ARBA" id="ARBA00004123"/>
    </source>
</evidence>
<organism evidence="13 14">
    <name type="scientific">Pisum sativum</name>
    <name type="common">Garden pea</name>
    <name type="synonym">Lathyrus oleraceus</name>
    <dbReference type="NCBI Taxonomy" id="3888"/>
    <lineage>
        <taxon>Eukaryota</taxon>
        <taxon>Viridiplantae</taxon>
        <taxon>Streptophyta</taxon>
        <taxon>Embryophyta</taxon>
        <taxon>Tracheophyta</taxon>
        <taxon>Spermatophyta</taxon>
        <taxon>Magnoliopsida</taxon>
        <taxon>eudicotyledons</taxon>
        <taxon>Gunneridae</taxon>
        <taxon>Pentapetalae</taxon>
        <taxon>rosids</taxon>
        <taxon>fabids</taxon>
        <taxon>Fabales</taxon>
        <taxon>Fabaceae</taxon>
        <taxon>Papilionoideae</taxon>
        <taxon>50 kb inversion clade</taxon>
        <taxon>NPAAA clade</taxon>
        <taxon>Hologalegina</taxon>
        <taxon>IRL clade</taxon>
        <taxon>Fabeae</taxon>
        <taxon>Lathyrus</taxon>
    </lineage>
</organism>
<evidence type="ECO:0000256" key="5">
    <source>
        <dbReference type="ARBA" id="ARBA00022682"/>
    </source>
</evidence>
<evidence type="ECO:0000256" key="3">
    <source>
        <dbReference type="ARBA" id="ARBA00022468"/>
    </source>
</evidence>
<dbReference type="GO" id="GO:0046872">
    <property type="term" value="F:metal ion binding"/>
    <property type="evidence" value="ECO:0007669"/>
    <property type="project" value="UniProtKB-KW"/>
</dbReference>
<evidence type="ECO:0000313" key="13">
    <source>
        <dbReference type="EMBL" id="KAI5394499.1"/>
    </source>
</evidence>
<protein>
    <recommendedName>
        <fullName evidence="12">C2 domain-containing protein</fullName>
    </recommendedName>
</protein>
<gene>
    <name evidence="13" type="ORF">KIW84_061237</name>
</gene>
<dbReference type="GO" id="GO:0005096">
    <property type="term" value="F:GTPase activator activity"/>
    <property type="evidence" value="ECO:0007669"/>
    <property type="project" value="UniProtKB-KW"/>
</dbReference>
<dbReference type="GO" id="GO:0005634">
    <property type="term" value="C:nucleus"/>
    <property type="evidence" value="ECO:0007669"/>
    <property type="project" value="UniProtKB-SubCell"/>
</dbReference>
<evidence type="ECO:0000313" key="14">
    <source>
        <dbReference type="Proteomes" id="UP001058974"/>
    </source>
</evidence>
<proteinExistence type="inferred from homology"/>
<evidence type="ECO:0000256" key="10">
    <source>
        <dbReference type="ARBA" id="ARBA00023242"/>
    </source>
</evidence>
<keyword evidence="14" id="KW-1185">Reference proteome</keyword>
<keyword evidence="8" id="KW-0446">Lipid-binding</keyword>
<dbReference type="Pfam" id="PF00168">
    <property type="entry name" value="C2"/>
    <property type="match status" value="1"/>
</dbReference>
<dbReference type="SMART" id="SM00239">
    <property type="entry name" value="C2"/>
    <property type="match status" value="1"/>
</dbReference>
<sequence length="184" mass="20798">MIENVWEDNSWMLDNVLGLIKLRIKRGINLAIRDSTSSDPYVIVNMDGELQKLKTHVVKNNCNPEWNEELTLSIRDVHTPILLSVFDKDTFTIDDKAGDAEIDLKPYANAVQMKLDTLPEGFVITRIQPNMTNCLSEESSCIWKDGKVIQEMILKLRNVESGELVVEIEWVDIPGSRGLLGGQS</sequence>
<dbReference type="InterPro" id="IPR000008">
    <property type="entry name" value="C2_dom"/>
</dbReference>
<keyword evidence="5" id="KW-0938">Abscisic acid signaling pathway</keyword>
<dbReference type="PROSITE" id="PS50004">
    <property type="entry name" value="C2"/>
    <property type="match status" value="1"/>
</dbReference>
<dbReference type="InterPro" id="IPR044562">
    <property type="entry name" value="CAR1-11"/>
</dbReference>
<dbReference type="GO" id="GO:0008289">
    <property type="term" value="F:lipid binding"/>
    <property type="evidence" value="ECO:0007669"/>
    <property type="project" value="UniProtKB-KW"/>
</dbReference>
<keyword evidence="7" id="KW-0106">Calcium</keyword>
<comment type="caution">
    <text evidence="13">The sequence shown here is derived from an EMBL/GenBank/DDBJ whole genome shotgun (WGS) entry which is preliminary data.</text>
</comment>
<dbReference type="OrthoDB" id="73919at2759"/>
<evidence type="ECO:0000256" key="2">
    <source>
        <dbReference type="ARBA" id="ARBA00004236"/>
    </source>
</evidence>
<evidence type="ECO:0000256" key="6">
    <source>
        <dbReference type="ARBA" id="ARBA00022723"/>
    </source>
</evidence>
<comment type="subcellular location">
    <subcellularLocation>
        <location evidence="2">Cell membrane</location>
    </subcellularLocation>
    <subcellularLocation>
        <location evidence="1">Nucleus</location>
    </subcellularLocation>
</comment>
<evidence type="ECO:0000256" key="9">
    <source>
        <dbReference type="ARBA" id="ARBA00023136"/>
    </source>
</evidence>
<accession>A0A9D4W1W9</accession>
<keyword evidence="6" id="KW-0479">Metal-binding</keyword>
<dbReference type="InterPro" id="IPR035892">
    <property type="entry name" value="C2_domain_sf"/>
</dbReference>